<gene>
    <name evidence="2" type="ORF">OPV22_011604</name>
</gene>
<comment type="caution">
    <text evidence="2">The sequence shown here is derived from an EMBL/GenBank/DDBJ whole genome shotgun (WGS) entry which is preliminary data.</text>
</comment>
<feature type="region of interest" description="Disordered" evidence="1">
    <location>
        <begin position="93"/>
        <end position="165"/>
    </location>
</feature>
<name>A0AAV8RIA1_ENSVE</name>
<proteinExistence type="predicted"/>
<accession>A0AAV8RIA1</accession>
<feature type="region of interest" description="Disordered" evidence="1">
    <location>
        <begin position="1"/>
        <end position="68"/>
    </location>
</feature>
<dbReference type="EMBL" id="JAQQAF010000003">
    <property type="protein sequence ID" value="KAJ8501052.1"/>
    <property type="molecule type" value="Genomic_DNA"/>
</dbReference>
<evidence type="ECO:0000256" key="1">
    <source>
        <dbReference type="SAM" id="MobiDB-lite"/>
    </source>
</evidence>
<feature type="compositionally biased region" description="Low complexity" evidence="1">
    <location>
        <begin position="110"/>
        <end position="132"/>
    </location>
</feature>
<keyword evidence="3" id="KW-1185">Reference proteome</keyword>
<evidence type="ECO:0000313" key="2">
    <source>
        <dbReference type="EMBL" id="KAJ8501052.1"/>
    </source>
</evidence>
<dbReference type="AlphaFoldDB" id="A0AAV8RIA1"/>
<feature type="compositionally biased region" description="Basic and acidic residues" evidence="1">
    <location>
        <begin position="54"/>
        <end position="64"/>
    </location>
</feature>
<feature type="compositionally biased region" description="Basic and acidic residues" evidence="1">
    <location>
        <begin position="1"/>
        <end position="10"/>
    </location>
</feature>
<dbReference type="Proteomes" id="UP001222027">
    <property type="component" value="Unassembled WGS sequence"/>
</dbReference>
<reference evidence="2 3" key="1">
    <citation type="submission" date="2022-12" db="EMBL/GenBank/DDBJ databases">
        <title>Chromosome-scale assembly of the Ensete ventricosum genome.</title>
        <authorList>
            <person name="Dussert Y."/>
            <person name="Stocks J."/>
            <person name="Wendawek A."/>
            <person name="Woldeyes F."/>
            <person name="Nichols R.A."/>
            <person name="Borrell J.S."/>
        </authorList>
    </citation>
    <scope>NUCLEOTIDE SEQUENCE [LARGE SCALE GENOMIC DNA]</scope>
    <source>
        <strain evidence="3">cv. Maze</strain>
        <tissue evidence="2">Seeds</tissue>
    </source>
</reference>
<protein>
    <submittedName>
        <fullName evidence="2">Uncharacterized protein</fullName>
    </submittedName>
</protein>
<sequence length="165" mass="17625">MFEKKPREAELDGLPEWVGKVTNGGEGAVAGGRVVPTGKEEEAGVRLVGEEEEGGSRESCSDRRRVSRGGRRLKVRRLGLVSISSVDFFFPLTPNSSSLLRPEASESGRKAAAGSGGSVSSPSVQLISSSLSHPTPAPCSDRRRVSRGGRRLRGPEARSRLHQFS</sequence>
<organism evidence="2 3">
    <name type="scientific">Ensete ventricosum</name>
    <name type="common">Abyssinian banana</name>
    <name type="synonym">Musa ensete</name>
    <dbReference type="NCBI Taxonomy" id="4639"/>
    <lineage>
        <taxon>Eukaryota</taxon>
        <taxon>Viridiplantae</taxon>
        <taxon>Streptophyta</taxon>
        <taxon>Embryophyta</taxon>
        <taxon>Tracheophyta</taxon>
        <taxon>Spermatophyta</taxon>
        <taxon>Magnoliopsida</taxon>
        <taxon>Liliopsida</taxon>
        <taxon>Zingiberales</taxon>
        <taxon>Musaceae</taxon>
        <taxon>Ensete</taxon>
    </lineage>
</organism>
<evidence type="ECO:0000313" key="3">
    <source>
        <dbReference type="Proteomes" id="UP001222027"/>
    </source>
</evidence>